<protein>
    <submittedName>
        <fullName evidence="2">Uncharacterized protein</fullName>
    </submittedName>
</protein>
<feature type="region of interest" description="Disordered" evidence="1">
    <location>
        <begin position="100"/>
        <end position="124"/>
    </location>
</feature>
<evidence type="ECO:0000256" key="1">
    <source>
        <dbReference type="SAM" id="MobiDB-lite"/>
    </source>
</evidence>
<comment type="caution">
    <text evidence="2">The sequence shown here is derived from an EMBL/GenBank/DDBJ whole genome shotgun (WGS) entry which is preliminary data.</text>
</comment>
<feature type="region of interest" description="Disordered" evidence="1">
    <location>
        <begin position="20"/>
        <end position="77"/>
    </location>
</feature>
<reference evidence="2 3" key="1">
    <citation type="journal article" date="2024" name="Microbiol. Resour. Announc.">
        <title>Genome annotations for the ascomycete fungi Trichoderma harzianum, Trichoderma aggressivum, and Purpureocillium lilacinum.</title>
        <authorList>
            <person name="Beijen E.P.W."/>
            <person name="Ohm R.A."/>
        </authorList>
    </citation>
    <scope>NUCLEOTIDE SEQUENCE [LARGE SCALE GENOMIC DNA]</scope>
    <source>
        <strain evidence="2 3">CBS 150709</strain>
    </source>
</reference>
<organism evidence="2 3">
    <name type="scientific">Purpureocillium lilacinum</name>
    <name type="common">Paecilomyces lilacinus</name>
    <dbReference type="NCBI Taxonomy" id="33203"/>
    <lineage>
        <taxon>Eukaryota</taxon>
        <taxon>Fungi</taxon>
        <taxon>Dikarya</taxon>
        <taxon>Ascomycota</taxon>
        <taxon>Pezizomycotina</taxon>
        <taxon>Sordariomycetes</taxon>
        <taxon>Hypocreomycetidae</taxon>
        <taxon>Hypocreales</taxon>
        <taxon>Ophiocordycipitaceae</taxon>
        <taxon>Purpureocillium</taxon>
    </lineage>
</organism>
<keyword evidence="3" id="KW-1185">Reference proteome</keyword>
<gene>
    <name evidence="2" type="ORF">Purlil1_1392</name>
</gene>
<dbReference type="EMBL" id="JAWRVI010000004">
    <property type="protein sequence ID" value="KAK4093901.1"/>
    <property type="molecule type" value="Genomic_DNA"/>
</dbReference>
<proteinExistence type="predicted"/>
<accession>A0ABR0CDA6</accession>
<feature type="compositionally biased region" description="Low complexity" evidence="1">
    <location>
        <begin position="20"/>
        <end position="35"/>
    </location>
</feature>
<sequence length="124" mass="13127">MAIIKITKTAVTETVSSETTATETVTTTTKETTTTQTIMGSPTTTETTTTDTTITTASNGNGRGGEEDGSNVVAARDTVRTVRVRQTRRQRPTVEYMLDFVPDDDFGPISDSGSETAGAERGAN</sequence>
<evidence type="ECO:0000313" key="3">
    <source>
        <dbReference type="Proteomes" id="UP001287286"/>
    </source>
</evidence>
<name>A0ABR0CDA6_PURLI</name>
<dbReference type="Proteomes" id="UP001287286">
    <property type="component" value="Unassembled WGS sequence"/>
</dbReference>
<evidence type="ECO:0000313" key="2">
    <source>
        <dbReference type="EMBL" id="KAK4093901.1"/>
    </source>
</evidence>
<feature type="compositionally biased region" description="Low complexity" evidence="1">
    <location>
        <begin position="43"/>
        <end position="56"/>
    </location>
</feature>